<organism evidence="9 10">
    <name type="scientific">Paucibacter sediminis</name>
    <dbReference type="NCBI Taxonomy" id="3019553"/>
    <lineage>
        <taxon>Bacteria</taxon>
        <taxon>Pseudomonadati</taxon>
        <taxon>Pseudomonadota</taxon>
        <taxon>Betaproteobacteria</taxon>
        <taxon>Burkholderiales</taxon>
        <taxon>Sphaerotilaceae</taxon>
        <taxon>Roseateles</taxon>
    </lineage>
</organism>
<evidence type="ECO:0000256" key="3">
    <source>
        <dbReference type="ARBA" id="ARBA00022475"/>
    </source>
</evidence>
<dbReference type="PANTHER" id="PTHR43386:SF25">
    <property type="entry name" value="PEPTIDE ABC TRANSPORTER PERMEASE PROTEIN"/>
    <property type="match status" value="1"/>
</dbReference>
<feature type="transmembrane region" description="Helical" evidence="7">
    <location>
        <begin position="16"/>
        <end position="36"/>
    </location>
</feature>
<dbReference type="KEGG" id="pais:PFX98_08595"/>
<feature type="transmembrane region" description="Helical" evidence="7">
    <location>
        <begin position="239"/>
        <end position="264"/>
    </location>
</feature>
<dbReference type="GO" id="GO:0005886">
    <property type="term" value="C:plasma membrane"/>
    <property type="evidence" value="ECO:0007669"/>
    <property type="project" value="UniProtKB-SubCell"/>
</dbReference>
<evidence type="ECO:0000259" key="8">
    <source>
        <dbReference type="PROSITE" id="PS50928"/>
    </source>
</evidence>
<evidence type="ECO:0000256" key="5">
    <source>
        <dbReference type="ARBA" id="ARBA00022989"/>
    </source>
</evidence>
<feature type="transmembrane region" description="Helical" evidence="7">
    <location>
        <begin position="124"/>
        <end position="148"/>
    </location>
</feature>
<name>A0AA95NPB3_9BURK</name>
<feature type="transmembrane region" description="Helical" evidence="7">
    <location>
        <begin position="196"/>
        <end position="218"/>
    </location>
</feature>
<keyword evidence="3" id="KW-1003">Cell membrane</keyword>
<dbReference type="GO" id="GO:0055085">
    <property type="term" value="P:transmembrane transport"/>
    <property type="evidence" value="ECO:0007669"/>
    <property type="project" value="InterPro"/>
</dbReference>
<evidence type="ECO:0000313" key="9">
    <source>
        <dbReference type="EMBL" id="WIT13661.1"/>
    </source>
</evidence>
<keyword evidence="10" id="KW-1185">Reference proteome</keyword>
<dbReference type="EMBL" id="CP116346">
    <property type="protein sequence ID" value="WIT13661.1"/>
    <property type="molecule type" value="Genomic_DNA"/>
</dbReference>
<protein>
    <submittedName>
        <fullName evidence="9">ABC transporter permease</fullName>
    </submittedName>
</protein>
<evidence type="ECO:0000256" key="7">
    <source>
        <dbReference type="RuleBase" id="RU363032"/>
    </source>
</evidence>
<evidence type="ECO:0000256" key="4">
    <source>
        <dbReference type="ARBA" id="ARBA00022692"/>
    </source>
</evidence>
<keyword evidence="2 7" id="KW-0813">Transport</keyword>
<evidence type="ECO:0000313" key="10">
    <source>
        <dbReference type="Proteomes" id="UP001177769"/>
    </source>
</evidence>
<dbReference type="Proteomes" id="UP001177769">
    <property type="component" value="Chromosome"/>
</dbReference>
<dbReference type="SUPFAM" id="SSF161098">
    <property type="entry name" value="MetI-like"/>
    <property type="match status" value="1"/>
</dbReference>
<evidence type="ECO:0000256" key="1">
    <source>
        <dbReference type="ARBA" id="ARBA00004651"/>
    </source>
</evidence>
<reference evidence="9" key="1">
    <citation type="submission" date="2023-01" db="EMBL/GenBank/DDBJ databases">
        <title>Whole genome sequence of Paucibacter sp. S2-9 isolated from pond sediment.</title>
        <authorList>
            <person name="Jung J.Y."/>
        </authorList>
    </citation>
    <scope>NUCLEOTIDE SEQUENCE</scope>
    <source>
        <strain evidence="9">S2-9</strain>
    </source>
</reference>
<accession>A0AA95NPB3</accession>
<dbReference type="InterPro" id="IPR035906">
    <property type="entry name" value="MetI-like_sf"/>
</dbReference>
<dbReference type="RefSeq" id="WP_285234781.1">
    <property type="nucleotide sequence ID" value="NZ_CP116346.1"/>
</dbReference>
<evidence type="ECO:0000256" key="6">
    <source>
        <dbReference type="ARBA" id="ARBA00023136"/>
    </source>
</evidence>
<dbReference type="PROSITE" id="PS50928">
    <property type="entry name" value="ABC_TM1"/>
    <property type="match status" value="1"/>
</dbReference>
<comment type="similarity">
    <text evidence="7">Belongs to the binding-protein-dependent transport system permease family.</text>
</comment>
<sequence>MQANGFWPRARRHRGFCAGAAIVLAVALTGLLSLLWTPWPPAEIELLAKLQPPSAAHWLGTDGLGRDLASQLMAGARNALLVGACAAGLGLLLGAGLGLLAAARRGWCEELIMRAADLGYAFPALLLAILLAATLGPGLAVAVLAIALHSVPVYARLTRGAALVQWQHDYVRAARAFGRGPLAIAWVHVLPNLLPLLIVQATIQFGLAILAEAALAFLGLGSQPPEPSWGRMLAEAQTWLFQAPLLAVWPGLAIALTVLGLNLLGDGLRDLLDPRLRE</sequence>
<proteinExistence type="inferred from homology"/>
<keyword evidence="5 7" id="KW-1133">Transmembrane helix</keyword>
<gene>
    <name evidence="9" type="ORF">PFX98_08595</name>
</gene>
<dbReference type="InterPro" id="IPR050366">
    <property type="entry name" value="BP-dependent_transpt_permease"/>
</dbReference>
<feature type="domain" description="ABC transmembrane type-1" evidence="8">
    <location>
        <begin position="76"/>
        <end position="265"/>
    </location>
</feature>
<comment type="subcellular location">
    <subcellularLocation>
        <location evidence="1 7">Cell membrane</location>
        <topology evidence="1 7">Multi-pass membrane protein</topology>
    </subcellularLocation>
</comment>
<keyword evidence="6 7" id="KW-0472">Membrane</keyword>
<dbReference type="Pfam" id="PF00528">
    <property type="entry name" value="BPD_transp_1"/>
    <property type="match status" value="1"/>
</dbReference>
<dbReference type="Gene3D" id="1.10.3720.10">
    <property type="entry name" value="MetI-like"/>
    <property type="match status" value="1"/>
</dbReference>
<dbReference type="CDD" id="cd06261">
    <property type="entry name" value="TM_PBP2"/>
    <property type="match status" value="1"/>
</dbReference>
<dbReference type="AlphaFoldDB" id="A0AA95NPB3"/>
<evidence type="ECO:0000256" key="2">
    <source>
        <dbReference type="ARBA" id="ARBA00022448"/>
    </source>
</evidence>
<feature type="transmembrane region" description="Helical" evidence="7">
    <location>
        <begin position="79"/>
        <end position="103"/>
    </location>
</feature>
<dbReference type="InterPro" id="IPR000515">
    <property type="entry name" value="MetI-like"/>
</dbReference>
<dbReference type="PANTHER" id="PTHR43386">
    <property type="entry name" value="OLIGOPEPTIDE TRANSPORT SYSTEM PERMEASE PROTEIN APPC"/>
    <property type="match status" value="1"/>
</dbReference>
<keyword evidence="4 7" id="KW-0812">Transmembrane</keyword>